<evidence type="ECO:0000313" key="1">
    <source>
        <dbReference type="EMBL" id="OZC07596.1"/>
    </source>
</evidence>
<accession>A0A238BRV0</accession>
<dbReference type="EMBL" id="KZ270027">
    <property type="protein sequence ID" value="OZC07596.1"/>
    <property type="molecule type" value="Genomic_DNA"/>
</dbReference>
<reference evidence="1 2" key="1">
    <citation type="submission" date="2015-12" db="EMBL/GenBank/DDBJ databases">
        <title>Draft genome of the nematode, Onchocerca flexuosa.</title>
        <authorList>
            <person name="Mitreva M."/>
        </authorList>
    </citation>
    <scope>NUCLEOTIDE SEQUENCE [LARGE SCALE GENOMIC DNA]</scope>
    <source>
        <strain evidence="1">Red Deer</strain>
    </source>
</reference>
<name>A0A238BRV0_9BILA</name>
<dbReference type="Proteomes" id="UP000242913">
    <property type="component" value="Unassembled WGS sequence"/>
</dbReference>
<sequence length="84" mass="9676">MIKYQMNPFGDIMKGYNLLFLLVLFSENLIEISLGSPHFMRVTATEQSTLKWGMIDACYWHAVRSIRTSSLSVPIHPSVINRFI</sequence>
<organism evidence="1 2">
    <name type="scientific">Onchocerca flexuosa</name>
    <dbReference type="NCBI Taxonomy" id="387005"/>
    <lineage>
        <taxon>Eukaryota</taxon>
        <taxon>Metazoa</taxon>
        <taxon>Ecdysozoa</taxon>
        <taxon>Nematoda</taxon>
        <taxon>Chromadorea</taxon>
        <taxon>Rhabditida</taxon>
        <taxon>Spirurina</taxon>
        <taxon>Spiruromorpha</taxon>
        <taxon>Filarioidea</taxon>
        <taxon>Onchocercidae</taxon>
        <taxon>Onchocerca</taxon>
    </lineage>
</organism>
<protein>
    <submittedName>
        <fullName evidence="1">Uncharacterized protein</fullName>
    </submittedName>
</protein>
<keyword evidence="2" id="KW-1185">Reference proteome</keyword>
<dbReference type="AlphaFoldDB" id="A0A238BRV0"/>
<evidence type="ECO:0000313" key="2">
    <source>
        <dbReference type="Proteomes" id="UP000242913"/>
    </source>
</evidence>
<proteinExistence type="predicted"/>
<gene>
    <name evidence="1" type="ORF">X798_05391</name>
</gene>